<evidence type="ECO:0000313" key="2">
    <source>
        <dbReference type="Proteomes" id="UP000887226"/>
    </source>
</evidence>
<organism evidence="1 2">
    <name type="scientific">Calycina marina</name>
    <dbReference type="NCBI Taxonomy" id="1763456"/>
    <lineage>
        <taxon>Eukaryota</taxon>
        <taxon>Fungi</taxon>
        <taxon>Dikarya</taxon>
        <taxon>Ascomycota</taxon>
        <taxon>Pezizomycotina</taxon>
        <taxon>Leotiomycetes</taxon>
        <taxon>Helotiales</taxon>
        <taxon>Pezizellaceae</taxon>
        <taxon>Calycina</taxon>
    </lineage>
</organism>
<gene>
    <name evidence="1" type="ORF">BJ878DRAFT_571219</name>
</gene>
<dbReference type="AlphaFoldDB" id="A0A9P7YUV0"/>
<accession>A0A9P7YUV0</accession>
<evidence type="ECO:0000313" key="1">
    <source>
        <dbReference type="EMBL" id="KAG9240219.1"/>
    </source>
</evidence>
<keyword evidence="2" id="KW-1185">Reference proteome</keyword>
<name>A0A9P7YUV0_9HELO</name>
<comment type="caution">
    <text evidence="1">The sequence shown here is derived from an EMBL/GenBank/DDBJ whole genome shotgun (WGS) entry which is preliminary data.</text>
</comment>
<sequence>MSNSWTVESQFSERVNLSVPDQAWETPYGRTVNNDLSSNEGPQQLIYPVAGQQFIIYSAARSDNRKYCFGQPVLVGSDRVDNGCVLRPLDVSTCVGYIDLALDETGRYWALDRTFIPLDLRTLMEPVDLKLHHMIPLT</sequence>
<dbReference type="EMBL" id="MU254534">
    <property type="protein sequence ID" value="KAG9240219.1"/>
    <property type="molecule type" value="Genomic_DNA"/>
</dbReference>
<dbReference type="Proteomes" id="UP000887226">
    <property type="component" value="Unassembled WGS sequence"/>
</dbReference>
<dbReference type="OrthoDB" id="272289at2759"/>
<reference evidence="1" key="1">
    <citation type="journal article" date="2021" name="IMA Fungus">
        <title>Genomic characterization of three marine fungi, including Emericellopsis atlantica sp. nov. with signatures of a generalist lifestyle and marine biomass degradation.</title>
        <authorList>
            <person name="Hagestad O.C."/>
            <person name="Hou L."/>
            <person name="Andersen J.H."/>
            <person name="Hansen E.H."/>
            <person name="Altermark B."/>
            <person name="Li C."/>
            <person name="Kuhnert E."/>
            <person name="Cox R.J."/>
            <person name="Crous P.W."/>
            <person name="Spatafora J.W."/>
            <person name="Lail K."/>
            <person name="Amirebrahimi M."/>
            <person name="Lipzen A."/>
            <person name="Pangilinan J."/>
            <person name="Andreopoulos W."/>
            <person name="Hayes R.D."/>
            <person name="Ng V."/>
            <person name="Grigoriev I.V."/>
            <person name="Jackson S.A."/>
            <person name="Sutton T.D.S."/>
            <person name="Dobson A.D.W."/>
            <person name="Rama T."/>
        </authorList>
    </citation>
    <scope>NUCLEOTIDE SEQUENCE</scope>
    <source>
        <strain evidence="1">TRa3180A</strain>
    </source>
</reference>
<proteinExistence type="predicted"/>
<protein>
    <submittedName>
        <fullName evidence="1">Uncharacterized protein</fullName>
    </submittedName>
</protein>